<reference evidence="2" key="1">
    <citation type="journal article" date="2020" name="J. ISSAAS">
        <title>Lactobacilli and other gastrointestinal microbiota of Peromyscus leucopus, reservoir host for agents of Lyme disease and other zoonoses in North America.</title>
        <authorList>
            <person name="Milovic A."/>
            <person name="Bassam K."/>
            <person name="Shao H."/>
            <person name="Chatzistamou I."/>
            <person name="Tufts D.M."/>
            <person name="Diuk-Wasser M."/>
            <person name="Barbour A.G."/>
        </authorList>
    </citation>
    <scope>NUCLEOTIDE SEQUENCE</scope>
    <source>
        <strain evidence="2">LL90</strain>
    </source>
</reference>
<protein>
    <submittedName>
        <fullName evidence="2">Tail protein</fullName>
    </submittedName>
</protein>
<dbReference type="Pfam" id="PF12571">
    <property type="entry name" value="Phage_tail_fib"/>
    <property type="match status" value="1"/>
</dbReference>
<gene>
    <name evidence="2" type="ORF">PlAlph_3370</name>
</gene>
<accession>A0A6G8F290</accession>
<sequence>MTNAAAAKEFYSIVTQKGLEKLAETKVTGKNVNLTHMAVGDGNGNYYTLDKNQTELVRELHRCELTLVQVDSKYPNQIIIEAAIAAGIGGFFIREIGIFDEDSDLFAVGKYPVTYKPQSESGSSKDLYIRMVLGFSEAPNIDIYINPHNSVVSSDKFEALQLKLDDYALKDFSNAAEHQKLPGLQGGNSTERYHLSKHEQSTVSSLDILIAADNKDKTVILNEKGDGFTVTPSKEIFQNIFVVTRNTVEVSEKYSIYKKTISADTTLDFNVTKANIYQKVITFELFIEMPTKFNVSFVQASKIHWLNDDVAEFDEAGNYLLAFRSFDNGASWVGSLQGMWK</sequence>
<dbReference type="InterPro" id="IPR051934">
    <property type="entry name" value="Phage_Tail_Fiber_Structural"/>
</dbReference>
<dbReference type="PANTHER" id="PTHR35191">
    <property type="entry name" value="PROPHAGE SIDE TAIL FIBER PROTEIN HOMOLOG STFQ-RELATED"/>
    <property type="match status" value="1"/>
</dbReference>
<proteinExistence type="predicted"/>
<name>A0A6G8F290_9PROT</name>
<organism evidence="2">
    <name type="scientific">uncultured Alphaproteobacteria bacterium</name>
    <dbReference type="NCBI Taxonomy" id="91750"/>
    <lineage>
        <taxon>Bacteria</taxon>
        <taxon>Pseudomonadati</taxon>
        <taxon>Pseudomonadota</taxon>
        <taxon>Alphaproteobacteria</taxon>
        <taxon>environmental samples</taxon>
    </lineage>
</organism>
<dbReference type="InterPro" id="IPR022225">
    <property type="entry name" value="Phage_tail_fibre_N"/>
</dbReference>
<dbReference type="AlphaFoldDB" id="A0A6G8F290"/>
<feature type="domain" description="Phage tail fibre protein N-terminal" evidence="1">
    <location>
        <begin position="7"/>
        <end position="147"/>
    </location>
</feature>
<dbReference type="EMBL" id="MN990730">
    <property type="protein sequence ID" value="QIM10445.1"/>
    <property type="molecule type" value="Genomic_DNA"/>
</dbReference>
<evidence type="ECO:0000259" key="1">
    <source>
        <dbReference type="Pfam" id="PF12571"/>
    </source>
</evidence>
<evidence type="ECO:0000313" key="2">
    <source>
        <dbReference type="EMBL" id="QIM10445.1"/>
    </source>
</evidence>
<dbReference type="PANTHER" id="PTHR35191:SF1">
    <property type="entry name" value="PROPHAGE SIDE TAIL FIBER PROTEIN HOMOLOG STFQ-RELATED"/>
    <property type="match status" value="1"/>
</dbReference>